<proteinExistence type="predicted"/>
<evidence type="ECO:0000259" key="1">
    <source>
        <dbReference type="Pfam" id="PF00535"/>
    </source>
</evidence>
<dbReference type="Pfam" id="PF00535">
    <property type="entry name" value="Glycos_transf_2"/>
    <property type="match status" value="1"/>
</dbReference>
<dbReference type="AlphaFoldDB" id="A0A645A133"/>
<reference evidence="2" key="1">
    <citation type="submission" date="2019-08" db="EMBL/GenBank/DDBJ databases">
        <authorList>
            <person name="Kucharzyk K."/>
            <person name="Murdoch R.W."/>
            <person name="Higgins S."/>
            <person name="Loffler F."/>
        </authorList>
    </citation>
    <scope>NUCLEOTIDE SEQUENCE</scope>
</reference>
<dbReference type="SUPFAM" id="SSF53448">
    <property type="entry name" value="Nucleotide-diphospho-sugar transferases"/>
    <property type="match status" value="1"/>
</dbReference>
<name>A0A645A133_9ZZZZ</name>
<evidence type="ECO:0000313" key="2">
    <source>
        <dbReference type="EMBL" id="MPM46910.1"/>
    </source>
</evidence>
<dbReference type="EMBL" id="VSSQ01011472">
    <property type="protein sequence ID" value="MPM46910.1"/>
    <property type="molecule type" value="Genomic_DNA"/>
</dbReference>
<comment type="caution">
    <text evidence="2">The sequence shown here is derived from an EMBL/GenBank/DDBJ whole genome shotgun (WGS) entry which is preliminary data.</text>
</comment>
<sequence length="250" mass="29462">MNLPLVSIIVPSYNQGSYLEECLQSVLEQSYNNWECVIINDGSTDNTEEIALKWNNKDKRFKYIYQENIGVSAARNKAIENAKGTLILPLDGDDKIDHKYVEFGVKIFLDNPNVDLVYCNAEYFGICEGPCILPPFDREKILLGNMILNCALYKKESWKEVGGYDIKMKDGYEDWEFWISLVLNKQNFNVVKLDYVGFYYRRKEVSRDVYVSNNIKIAKKLVRYIERKHFKYFYVIILKKITRRIVNFFK</sequence>
<organism evidence="2">
    <name type="scientific">bioreactor metagenome</name>
    <dbReference type="NCBI Taxonomy" id="1076179"/>
    <lineage>
        <taxon>unclassified sequences</taxon>
        <taxon>metagenomes</taxon>
        <taxon>ecological metagenomes</taxon>
    </lineage>
</organism>
<dbReference type="InterPro" id="IPR029044">
    <property type="entry name" value="Nucleotide-diphossugar_trans"/>
</dbReference>
<dbReference type="Gene3D" id="3.90.550.10">
    <property type="entry name" value="Spore Coat Polysaccharide Biosynthesis Protein SpsA, Chain A"/>
    <property type="match status" value="1"/>
</dbReference>
<gene>
    <name evidence="2" type="ORF">SDC9_93617</name>
</gene>
<protein>
    <recommendedName>
        <fullName evidence="1">Glycosyltransferase 2-like domain-containing protein</fullName>
    </recommendedName>
</protein>
<feature type="domain" description="Glycosyltransferase 2-like" evidence="1">
    <location>
        <begin position="7"/>
        <end position="126"/>
    </location>
</feature>
<accession>A0A645A133</accession>
<dbReference type="InterPro" id="IPR001173">
    <property type="entry name" value="Glyco_trans_2-like"/>
</dbReference>
<dbReference type="PANTHER" id="PTHR22916">
    <property type="entry name" value="GLYCOSYLTRANSFERASE"/>
    <property type="match status" value="1"/>
</dbReference>